<reference evidence="10" key="1">
    <citation type="submission" date="2017-02" db="EMBL/GenBank/DDBJ databases">
        <authorList>
            <person name="Varghese N."/>
            <person name="Submissions S."/>
        </authorList>
    </citation>
    <scope>NUCLEOTIDE SEQUENCE [LARGE SCALE GENOMIC DNA]</scope>
    <source>
        <strain evidence="10">DSM 22385</strain>
    </source>
</reference>
<dbReference type="InterPro" id="IPR050314">
    <property type="entry name" value="Glycosyl_Hydrlase_18"/>
</dbReference>
<evidence type="ECO:0000313" key="10">
    <source>
        <dbReference type="Proteomes" id="UP000189981"/>
    </source>
</evidence>
<evidence type="ECO:0000259" key="8">
    <source>
        <dbReference type="PROSITE" id="PS51910"/>
    </source>
</evidence>
<evidence type="ECO:0000256" key="6">
    <source>
        <dbReference type="RuleBase" id="RU004453"/>
    </source>
</evidence>
<dbReference type="SUPFAM" id="SSF51445">
    <property type="entry name" value="(Trans)glycosidases"/>
    <property type="match status" value="1"/>
</dbReference>
<accession>A0A1T5DVZ0</accession>
<name>A0A1T5DVZ0_9SPHI</name>
<dbReference type="AlphaFoldDB" id="A0A1T5DVZ0"/>
<dbReference type="EC" id="3.2.1.14" evidence="2"/>
<evidence type="ECO:0000256" key="5">
    <source>
        <dbReference type="RuleBase" id="RU000489"/>
    </source>
</evidence>
<feature type="domain" description="GH18" evidence="8">
    <location>
        <begin position="41"/>
        <end position="336"/>
    </location>
</feature>
<keyword evidence="4 5" id="KW-0326">Glycosidase</keyword>
<proteinExistence type="inferred from homology"/>
<comment type="catalytic activity">
    <reaction evidence="1">
        <text>Random endo-hydrolysis of N-acetyl-beta-D-glucosaminide (1-&gt;4)-beta-linkages in chitin and chitodextrins.</text>
        <dbReference type="EC" id="3.2.1.14"/>
    </reaction>
</comment>
<dbReference type="Pfam" id="PF00704">
    <property type="entry name" value="Glyco_hydro_18"/>
    <property type="match status" value="1"/>
</dbReference>
<protein>
    <recommendedName>
        <fullName evidence="2">chitinase</fullName>
        <ecNumber evidence="2">3.2.1.14</ecNumber>
    </recommendedName>
</protein>
<dbReference type="PANTHER" id="PTHR11177:SF317">
    <property type="entry name" value="CHITINASE 12-RELATED"/>
    <property type="match status" value="1"/>
</dbReference>
<dbReference type="OrthoDB" id="9775889at2"/>
<dbReference type="EMBL" id="FUYR01000002">
    <property type="protein sequence ID" value="SKB75972.1"/>
    <property type="molecule type" value="Genomic_DNA"/>
</dbReference>
<dbReference type="Gene3D" id="3.40.5.30">
    <property type="entry name" value="(Trans)glycosidases - domain 2"/>
    <property type="match status" value="1"/>
</dbReference>
<sequence>MFRILFPLMVILLLLNACKKGTIPAPTPPPVQKTYVSENSFKIVAYFPSYQNPDSVDVSKYKMITHLFYAFLTPNANGSLNALPQIARFNQVINTARSKGVKVGISISGPSDIFVSLAGSASSRSNLVKNVLAFVKQNNLDGVDLDWEYPRTTDGSDVTYTLLVKELSDTLHNNNKYLSAAVTPGVYAGGVRDGFKPENFAYLDFLNIMMYDGVGWDKTAPKQHASYNMSVASFDIWLNSKGLIKEKAIMGIPSYGRNTNNGSAGYRTLISNGAKSYLDSAAYNGAIYYYNGTKTVKEKAMLAKQRGNGIMFWEFYFDTNGSNSLLKAANDTLGRSYN</sequence>
<dbReference type="RefSeq" id="WP_079703150.1">
    <property type="nucleotide sequence ID" value="NZ_FUYR01000002.1"/>
</dbReference>
<dbReference type="PANTHER" id="PTHR11177">
    <property type="entry name" value="CHITINASE"/>
    <property type="match status" value="1"/>
</dbReference>
<evidence type="ECO:0000256" key="4">
    <source>
        <dbReference type="ARBA" id="ARBA00023295"/>
    </source>
</evidence>
<gene>
    <name evidence="9" type="ORF">SAMN05661099_2665</name>
</gene>
<dbReference type="GO" id="GO:0005975">
    <property type="term" value="P:carbohydrate metabolic process"/>
    <property type="evidence" value="ECO:0007669"/>
    <property type="project" value="InterPro"/>
</dbReference>
<dbReference type="GO" id="GO:0008061">
    <property type="term" value="F:chitin binding"/>
    <property type="evidence" value="ECO:0007669"/>
    <property type="project" value="InterPro"/>
</dbReference>
<keyword evidence="10" id="KW-1185">Reference proteome</keyword>
<dbReference type="Gene3D" id="3.20.20.80">
    <property type="entry name" value="Glycosidases"/>
    <property type="match status" value="1"/>
</dbReference>
<comment type="similarity">
    <text evidence="6">Belongs to the glycosyl hydrolase 18 family.</text>
</comment>
<dbReference type="STRING" id="572036.SAMN05661099_2665"/>
<evidence type="ECO:0000256" key="2">
    <source>
        <dbReference type="ARBA" id="ARBA00012729"/>
    </source>
</evidence>
<dbReference type="InterPro" id="IPR011583">
    <property type="entry name" value="Chitinase_II/V-like_cat"/>
</dbReference>
<dbReference type="PROSITE" id="PS51910">
    <property type="entry name" value="GH18_2"/>
    <property type="match status" value="1"/>
</dbReference>
<dbReference type="PROSITE" id="PS01095">
    <property type="entry name" value="GH18_1"/>
    <property type="match status" value="1"/>
</dbReference>
<dbReference type="InterPro" id="IPR017853">
    <property type="entry name" value="GH"/>
</dbReference>
<dbReference type="Proteomes" id="UP000189981">
    <property type="component" value="Unassembled WGS sequence"/>
</dbReference>
<evidence type="ECO:0000256" key="3">
    <source>
        <dbReference type="ARBA" id="ARBA00022801"/>
    </source>
</evidence>
<evidence type="ECO:0000256" key="7">
    <source>
        <dbReference type="SAM" id="SignalP"/>
    </source>
</evidence>
<organism evidence="9 10">
    <name type="scientific">Daejeonella lutea</name>
    <dbReference type="NCBI Taxonomy" id="572036"/>
    <lineage>
        <taxon>Bacteria</taxon>
        <taxon>Pseudomonadati</taxon>
        <taxon>Bacteroidota</taxon>
        <taxon>Sphingobacteriia</taxon>
        <taxon>Sphingobacteriales</taxon>
        <taxon>Sphingobacteriaceae</taxon>
        <taxon>Daejeonella</taxon>
    </lineage>
</organism>
<feature type="signal peptide" evidence="7">
    <location>
        <begin position="1"/>
        <end position="19"/>
    </location>
</feature>
<dbReference type="GO" id="GO:0008843">
    <property type="term" value="F:endochitinase activity"/>
    <property type="evidence" value="ECO:0007669"/>
    <property type="project" value="UniProtKB-EC"/>
</dbReference>
<evidence type="ECO:0000313" key="9">
    <source>
        <dbReference type="EMBL" id="SKB75972.1"/>
    </source>
</evidence>
<dbReference type="InterPro" id="IPR001579">
    <property type="entry name" value="Glyco_hydro_18_chit_AS"/>
</dbReference>
<keyword evidence="7" id="KW-0732">Signal</keyword>
<dbReference type="SMART" id="SM00636">
    <property type="entry name" value="Glyco_18"/>
    <property type="match status" value="1"/>
</dbReference>
<dbReference type="InterPro" id="IPR001223">
    <property type="entry name" value="Glyco_hydro18_cat"/>
</dbReference>
<keyword evidence="3 5" id="KW-0378">Hydrolase</keyword>
<evidence type="ECO:0000256" key="1">
    <source>
        <dbReference type="ARBA" id="ARBA00000822"/>
    </source>
</evidence>
<feature type="chain" id="PRO_5013341250" description="chitinase" evidence="7">
    <location>
        <begin position="20"/>
        <end position="338"/>
    </location>
</feature>